<organism evidence="2 3">
    <name type="scientific">Tahibacter harae</name>
    <dbReference type="NCBI Taxonomy" id="2963937"/>
    <lineage>
        <taxon>Bacteria</taxon>
        <taxon>Pseudomonadati</taxon>
        <taxon>Pseudomonadota</taxon>
        <taxon>Gammaproteobacteria</taxon>
        <taxon>Lysobacterales</taxon>
        <taxon>Rhodanobacteraceae</taxon>
        <taxon>Tahibacter</taxon>
    </lineage>
</organism>
<dbReference type="Proteomes" id="UP001165498">
    <property type="component" value="Unassembled WGS sequence"/>
</dbReference>
<proteinExistence type="predicted"/>
<evidence type="ECO:0008006" key="4">
    <source>
        <dbReference type="Google" id="ProtNLM"/>
    </source>
</evidence>
<evidence type="ECO:0000256" key="1">
    <source>
        <dbReference type="SAM" id="SignalP"/>
    </source>
</evidence>
<protein>
    <recommendedName>
        <fullName evidence="4">Tetratricopeptide repeat protein</fullName>
    </recommendedName>
</protein>
<feature type="chain" id="PRO_5046231586" description="Tetratricopeptide repeat protein" evidence="1">
    <location>
        <begin position="22"/>
        <end position="130"/>
    </location>
</feature>
<feature type="non-terminal residue" evidence="2">
    <location>
        <position position="1"/>
    </location>
</feature>
<reference evidence="2" key="1">
    <citation type="submission" date="2022-07" db="EMBL/GenBank/DDBJ databases">
        <title>Tahibacter sp., a new gammaproteobacterium isolated from the silt sample collected at pig farm.</title>
        <authorList>
            <person name="Chen H."/>
        </authorList>
    </citation>
    <scope>NUCLEOTIDE SEQUENCE</scope>
    <source>
        <strain evidence="2">P2K</strain>
    </source>
</reference>
<keyword evidence="3" id="KW-1185">Reference proteome</keyword>
<keyword evidence="1" id="KW-0732">Signal</keyword>
<evidence type="ECO:0000313" key="3">
    <source>
        <dbReference type="Proteomes" id="UP001165498"/>
    </source>
</evidence>
<sequence>ASSARAVPPAAAAAASAAAPAAPTLAQQLAGRVAEGCALNLQGRHAQALAVLESALEFQRSEPALRHSDDYRVGVLAAAIARHGAEPSADTQERLQHELTRESWLGSDAARAAWREQAAAAARLGVKPVQ</sequence>
<evidence type="ECO:0000313" key="2">
    <source>
        <dbReference type="EMBL" id="MCQ4167240.1"/>
    </source>
</evidence>
<gene>
    <name evidence="2" type="ORF">NM961_21205</name>
</gene>
<feature type="signal peptide" evidence="1">
    <location>
        <begin position="1"/>
        <end position="21"/>
    </location>
</feature>
<name>A0ABT1QYA3_9GAMM</name>
<dbReference type="EMBL" id="JANFQO010000027">
    <property type="protein sequence ID" value="MCQ4167240.1"/>
    <property type="molecule type" value="Genomic_DNA"/>
</dbReference>
<accession>A0ABT1QYA3</accession>
<comment type="caution">
    <text evidence="2">The sequence shown here is derived from an EMBL/GenBank/DDBJ whole genome shotgun (WGS) entry which is preliminary data.</text>
</comment>
<dbReference type="RefSeq" id="WP_255916429.1">
    <property type="nucleotide sequence ID" value="NZ_JANFQO010000027.1"/>
</dbReference>